<feature type="compositionally biased region" description="Polar residues" evidence="1">
    <location>
        <begin position="102"/>
        <end position="111"/>
    </location>
</feature>
<dbReference type="SUPFAM" id="SSF88874">
    <property type="entry name" value="Receptor-binding domain of short tail fibre protein gp12"/>
    <property type="match status" value="1"/>
</dbReference>
<dbReference type="InterPro" id="IPR011083">
    <property type="entry name" value="Phage_tail_collar_dom"/>
</dbReference>
<evidence type="ECO:0000256" key="1">
    <source>
        <dbReference type="SAM" id="MobiDB-lite"/>
    </source>
</evidence>
<keyword evidence="4" id="KW-1185">Reference proteome</keyword>
<gene>
    <name evidence="3" type="ORF">FFV09_05415</name>
</gene>
<dbReference type="KEGG" id="saca:FFV09_05415"/>
<dbReference type="OrthoDB" id="9810174at2"/>
<evidence type="ECO:0000259" key="2">
    <source>
        <dbReference type="Pfam" id="PF07484"/>
    </source>
</evidence>
<feature type="compositionally biased region" description="Polar residues" evidence="1">
    <location>
        <begin position="139"/>
        <end position="151"/>
    </location>
</feature>
<dbReference type="Proteomes" id="UP000316968">
    <property type="component" value="Chromosome"/>
</dbReference>
<evidence type="ECO:0000313" key="3">
    <source>
        <dbReference type="EMBL" id="QDH20348.1"/>
    </source>
</evidence>
<reference evidence="3 4" key="1">
    <citation type="submission" date="2019-06" db="EMBL/GenBank/DDBJ databases">
        <title>Saccharibacillus brassicae sp. nov., an endophytic bacterium isolated from Chinese cabbage seeds (Brassica pekinensis).</title>
        <authorList>
            <person name="Jiang L."/>
            <person name="Lee J."/>
            <person name="Kim S.W."/>
        </authorList>
    </citation>
    <scope>NUCLEOTIDE SEQUENCE [LARGE SCALE GENOMIC DNA]</scope>
    <source>
        <strain evidence="4">KCTC 43072 / ATSA2</strain>
    </source>
</reference>
<organism evidence="3 4">
    <name type="scientific">Saccharibacillus brassicae</name>
    <dbReference type="NCBI Taxonomy" id="2583377"/>
    <lineage>
        <taxon>Bacteria</taxon>
        <taxon>Bacillati</taxon>
        <taxon>Bacillota</taxon>
        <taxon>Bacilli</taxon>
        <taxon>Bacillales</taxon>
        <taxon>Paenibacillaceae</taxon>
        <taxon>Saccharibacillus</taxon>
    </lineage>
</organism>
<name>A0A4Y6UUW2_SACBS</name>
<proteinExistence type="predicted"/>
<evidence type="ECO:0000313" key="4">
    <source>
        <dbReference type="Proteomes" id="UP000316968"/>
    </source>
</evidence>
<dbReference type="EMBL" id="CP041217">
    <property type="protein sequence ID" value="QDH20348.1"/>
    <property type="molecule type" value="Genomic_DNA"/>
</dbReference>
<sequence>MTDAYVGEIRIFGGNFAPVDWQFCDGQLLSISEYETLYALIGTTYGGDGQNTFALPDLRGRTPVHVGNDGQGNTYMLGSQGGVENVTLTSAQMPSHTHPIKASSNPGTAASPSAGYFATSSSNQYSDAPRTGSMAPGTITPQGGNQPHNNMMPSLALNFIIATQGYFPSQS</sequence>
<dbReference type="RefSeq" id="WP_141446781.1">
    <property type="nucleotide sequence ID" value="NZ_CP041217.1"/>
</dbReference>
<protein>
    <submittedName>
        <fullName evidence="3">Phage tail protein</fullName>
    </submittedName>
</protein>
<dbReference type="InterPro" id="IPR037053">
    <property type="entry name" value="Phage_tail_collar_dom_sf"/>
</dbReference>
<dbReference type="Pfam" id="PF07484">
    <property type="entry name" value="Collar"/>
    <property type="match status" value="1"/>
</dbReference>
<accession>A0A4Y6UUW2</accession>
<dbReference type="Gene3D" id="3.90.1340.10">
    <property type="entry name" value="Phage tail collar domain"/>
    <property type="match status" value="1"/>
</dbReference>
<dbReference type="AlphaFoldDB" id="A0A4Y6UUW2"/>
<feature type="region of interest" description="Disordered" evidence="1">
    <location>
        <begin position="95"/>
        <end position="151"/>
    </location>
</feature>
<feature type="domain" description="Phage tail collar" evidence="2">
    <location>
        <begin position="7"/>
        <end position="63"/>
    </location>
</feature>